<reference evidence="3" key="1">
    <citation type="journal article" date="2019" name="Int. J. Syst. Evol. Microbiol.">
        <title>The Global Catalogue of Microorganisms (GCM) 10K type strain sequencing project: providing services to taxonomists for standard genome sequencing and annotation.</title>
        <authorList>
            <consortium name="The Broad Institute Genomics Platform"/>
            <consortium name="The Broad Institute Genome Sequencing Center for Infectious Disease"/>
            <person name="Wu L."/>
            <person name="Ma J."/>
        </authorList>
    </citation>
    <scope>NUCLEOTIDE SEQUENCE [LARGE SCALE GENOMIC DNA]</scope>
    <source>
        <strain evidence="3">KCTC 42143</strain>
    </source>
</reference>
<dbReference type="PANTHER" id="PTHR37817:SF1">
    <property type="entry name" value="N-ACETYLTRANSFERASE EIS"/>
    <property type="match status" value="1"/>
</dbReference>
<sequence>MTEYKTMTLEKNEEMLELACYAFNLEKTEKREKEFKELCAVSACYGAFQNETLMSQIIVRPMEVYLHGKPFSMGGIGFVSSYPENRGAGDIAQLMKLSLEKMNEQGQLLSYLAPFSYPFYRKYGYEQCFDDIQYTIDVSELPKVQKTPGMVRRVKWEDVKETMRTLYTERYETSVGPLKRSEWDWEFLMMSREDSAVALYLDEEGEAQGYLIYSFKGQAVGTFVLQEMVYLSHEAFKGLWNFVASHKATFHTYRYKTGEHEKMAYLLENPRIKQELVPSMMARIVNIQQFLMAYPFKERAPQTFYLKVEDTAASWNTGVWKVELHLTDRKVTKITDEQEIFQESILSGTIQAWTQVFMNYRTIEELHFFERILGDKHLLAEFAERIPAGVPVLYDYF</sequence>
<keyword evidence="2" id="KW-0012">Acyltransferase</keyword>
<proteinExistence type="predicted"/>
<dbReference type="SUPFAM" id="SSF55718">
    <property type="entry name" value="SCP-like"/>
    <property type="match status" value="1"/>
</dbReference>
<keyword evidence="2" id="KW-0808">Transferase</keyword>
<evidence type="ECO:0000313" key="3">
    <source>
        <dbReference type="Proteomes" id="UP001597285"/>
    </source>
</evidence>
<dbReference type="SUPFAM" id="SSF55729">
    <property type="entry name" value="Acyl-CoA N-acyltransferases (Nat)"/>
    <property type="match status" value="1"/>
</dbReference>
<protein>
    <submittedName>
        <fullName evidence="2">Enhanced intracellular survival protein Eis</fullName>
        <ecNumber evidence="2">2.3.1.-</ecNumber>
    </submittedName>
</protein>
<dbReference type="InterPro" id="IPR016181">
    <property type="entry name" value="Acyl_CoA_acyltransferase"/>
</dbReference>
<gene>
    <name evidence="2" type="primary">eis</name>
    <name evidence="2" type="ORF">ACFSBK_10505</name>
</gene>
<comment type="caution">
    <text evidence="2">The sequence shown here is derived from an EMBL/GenBank/DDBJ whole genome shotgun (WGS) entry which is preliminary data.</text>
</comment>
<organism evidence="2 3">
    <name type="scientific">Carnobacterium antarcticum</name>
    <dbReference type="NCBI Taxonomy" id="2126436"/>
    <lineage>
        <taxon>Bacteria</taxon>
        <taxon>Bacillati</taxon>
        <taxon>Bacillota</taxon>
        <taxon>Bacilli</taxon>
        <taxon>Lactobacillales</taxon>
        <taxon>Carnobacteriaceae</taxon>
        <taxon>Carnobacterium</taxon>
    </lineage>
</organism>
<dbReference type="Gene3D" id="3.30.1050.10">
    <property type="entry name" value="SCP2 sterol-binding domain"/>
    <property type="match status" value="1"/>
</dbReference>
<dbReference type="EC" id="2.3.1.-" evidence="2"/>
<dbReference type="RefSeq" id="WP_058918999.1">
    <property type="nucleotide sequence ID" value="NZ_JBHSQC010000001.1"/>
</dbReference>
<dbReference type="Pfam" id="PF13530">
    <property type="entry name" value="SCP2_2"/>
    <property type="match status" value="1"/>
</dbReference>
<dbReference type="Pfam" id="PF13527">
    <property type="entry name" value="Acetyltransf_9"/>
    <property type="match status" value="1"/>
</dbReference>
<accession>A0ABW4NR74</accession>
<dbReference type="Gene3D" id="3.40.630.30">
    <property type="match status" value="2"/>
</dbReference>
<feature type="domain" description="N-acetyltransferase" evidence="1">
    <location>
        <begin position="2"/>
        <end position="148"/>
    </location>
</feature>
<dbReference type="GO" id="GO:0016746">
    <property type="term" value="F:acyltransferase activity"/>
    <property type="evidence" value="ECO:0007669"/>
    <property type="project" value="UniProtKB-KW"/>
</dbReference>
<dbReference type="InterPro" id="IPR000182">
    <property type="entry name" value="GNAT_dom"/>
</dbReference>
<evidence type="ECO:0000313" key="2">
    <source>
        <dbReference type="EMBL" id="MFD1800276.1"/>
    </source>
</evidence>
<dbReference type="InterPro" id="IPR051554">
    <property type="entry name" value="Acetyltransferase_Eis"/>
</dbReference>
<dbReference type="PROSITE" id="PS51186">
    <property type="entry name" value="GNAT"/>
    <property type="match status" value="1"/>
</dbReference>
<dbReference type="Proteomes" id="UP001597285">
    <property type="component" value="Unassembled WGS sequence"/>
</dbReference>
<keyword evidence="3" id="KW-1185">Reference proteome</keyword>
<dbReference type="EMBL" id="JBHUFF010000019">
    <property type="protein sequence ID" value="MFD1800276.1"/>
    <property type="molecule type" value="Genomic_DNA"/>
</dbReference>
<name>A0ABW4NR74_9LACT</name>
<dbReference type="InterPro" id="IPR036527">
    <property type="entry name" value="SCP2_sterol-bd_dom_sf"/>
</dbReference>
<dbReference type="InterPro" id="IPR041380">
    <property type="entry name" value="Acetyltransf_17"/>
</dbReference>
<dbReference type="PANTHER" id="PTHR37817">
    <property type="entry name" value="N-ACETYLTRANSFERASE EIS"/>
    <property type="match status" value="1"/>
</dbReference>
<dbReference type="InterPro" id="IPR025559">
    <property type="entry name" value="Eis_dom"/>
</dbReference>
<evidence type="ECO:0000259" key="1">
    <source>
        <dbReference type="PROSITE" id="PS51186"/>
    </source>
</evidence>
<dbReference type="Pfam" id="PF17668">
    <property type="entry name" value="Acetyltransf_17"/>
    <property type="match status" value="1"/>
</dbReference>